<feature type="transmembrane region" description="Helical" evidence="8">
    <location>
        <begin position="315"/>
        <end position="339"/>
    </location>
</feature>
<comment type="similarity">
    <text evidence="2">Belongs to the SLC34A transporter family.</text>
</comment>
<dbReference type="AlphaFoldDB" id="A0AAN9BZU7"/>
<comment type="caution">
    <text evidence="9">The sequence shown here is derived from an EMBL/GenBank/DDBJ whole genome shotgun (WGS) entry which is preliminary data.</text>
</comment>
<keyword evidence="10" id="KW-1185">Reference proteome</keyword>
<dbReference type="InterPro" id="IPR003841">
    <property type="entry name" value="Na/Pi_transpt"/>
</dbReference>
<evidence type="ECO:0000313" key="10">
    <source>
        <dbReference type="Proteomes" id="UP001374579"/>
    </source>
</evidence>
<dbReference type="Proteomes" id="UP001374579">
    <property type="component" value="Unassembled WGS sequence"/>
</dbReference>
<evidence type="ECO:0000256" key="5">
    <source>
        <dbReference type="ARBA" id="ARBA00022989"/>
    </source>
</evidence>
<evidence type="ECO:0000313" key="9">
    <source>
        <dbReference type="EMBL" id="KAK7114666.1"/>
    </source>
</evidence>
<dbReference type="GO" id="GO:0016324">
    <property type="term" value="C:apical plasma membrane"/>
    <property type="evidence" value="ECO:0007669"/>
    <property type="project" value="UniProtKB-SubCell"/>
</dbReference>
<feature type="transmembrane region" description="Helical" evidence="8">
    <location>
        <begin position="503"/>
        <end position="524"/>
    </location>
</feature>
<comment type="subcellular location">
    <subcellularLocation>
        <location evidence="1">Apical cell membrane</location>
        <topology evidence="1">Multi-pass membrane protein</topology>
    </subcellularLocation>
</comment>
<evidence type="ECO:0000256" key="1">
    <source>
        <dbReference type="ARBA" id="ARBA00004424"/>
    </source>
</evidence>
<dbReference type="EMBL" id="JBAMIC010000001">
    <property type="protein sequence ID" value="KAK7114666.1"/>
    <property type="molecule type" value="Genomic_DNA"/>
</dbReference>
<evidence type="ECO:0000256" key="6">
    <source>
        <dbReference type="ARBA" id="ARBA00023136"/>
    </source>
</evidence>
<feature type="transmembrane region" description="Helical" evidence="8">
    <location>
        <begin position="474"/>
        <end position="497"/>
    </location>
</feature>
<feature type="region of interest" description="Disordered" evidence="7">
    <location>
        <begin position="578"/>
        <end position="606"/>
    </location>
</feature>
<dbReference type="GO" id="GO:0044341">
    <property type="term" value="P:sodium-dependent phosphate transport"/>
    <property type="evidence" value="ECO:0007669"/>
    <property type="project" value="InterPro"/>
</dbReference>
<dbReference type="PANTHER" id="PTHR10010:SF46">
    <property type="entry name" value="SODIUM-DEPENDENT PHOSPHATE TRANSPORT PROTEIN 2B"/>
    <property type="match status" value="1"/>
</dbReference>
<evidence type="ECO:0000256" key="8">
    <source>
        <dbReference type="SAM" id="Phobius"/>
    </source>
</evidence>
<evidence type="ECO:0000256" key="3">
    <source>
        <dbReference type="ARBA" id="ARBA00022475"/>
    </source>
</evidence>
<sequence>MENGKDKRAYLNEAYTPDELEDSKRPANGQASAGKLPSYEQATALSIEDDHAKDKEGKEAEEVDPWALPELKSTDTPWAELTPPRRVLRVIWYIARFFILLGLLYMFICSLDILSSAFNLLGGKAAGEALSNTVLFSNPIAGMMLGVLATVLVQSSSTSTSIVVSMVSAGLLNVGNAIPMMMGANIGTTVTNTIVAMGQSADRGDFRRAFAAATVHDMFNWLSVLVFLPLEWVSGYLRRLTTLIVENIPDNTNTTAENPEFLKAITKPLTERVVLLDTSKIRQIALGQDINGSLIKDGDHIFNGWTGSDAASGGILLAASLLLLCVCLVLIVKLLTSLLKGAIASLLQRFINSDLPGPFKYLTGCLAILVGAGMTILVQSSSIFTSAITPLVGIGAIHIDRMYPLTLGSNIGTTVTGILAALASDPTGFKNSFQVALCHLFFNISGILVWYPVPFMRKIPISLAKVMGQTVFKYRWFALCYLVLLYFLVPLAVFGLSLAGWEVLLGVGLPIFVFIVVIVIINVLQTKKPEVLPAKLRSWEATGLPEPLRSLAPIDRVFQRMRGVCTCCKTTPEADDLEAETIGQGQRNGSVKKDTEQNGHIESSRL</sequence>
<organism evidence="9 10">
    <name type="scientific">Littorina saxatilis</name>
    <dbReference type="NCBI Taxonomy" id="31220"/>
    <lineage>
        <taxon>Eukaryota</taxon>
        <taxon>Metazoa</taxon>
        <taxon>Spiralia</taxon>
        <taxon>Lophotrochozoa</taxon>
        <taxon>Mollusca</taxon>
        <taxon>Gastropoda</taxon>
        <taxon>Caenogastropoda</taxon>
        <taxon>Littorinimorpha</taxon>
        <taxon>Littorinoidea</taxon>
        <taxon>Littorinidae</taxon>
        <taxon>Littorina</taxon>
    </lineage>
</organism>
<name>A0AAN9BZU7_9CAEN</name>
<feature type="transmembrane region" description="Helical" evidence="8">
    <location>
        <begin position="209"/>
        <end position="230"/>
    </location>
</feature>
<proteinExistence type="inferred from homology"/>
<evidence type="ECO:0008006" key="11">
    <source>
        <dbReference type="Google" id="ProtNLM"/>
    </source>
</evidence>
<dbReference type="Pfam" id="PF02690">
    <property type="entry name" value="Na_Pi_cotrans"/>
    <property type="match status" value="2"/>
</dbReference>
<keyword evidence="6 8" id="KW-0472">Membrane</keyword>
<feature type="region of interest" description="Disordered" evidence="7">
    <location>
        <begin position="1"/>
        <end position="38"/>
    </location>
</feature>
<keyword evidence="5 8" id="KW-1133">Transmembrane helix</keyword>
<keyword evidence="3" id="KW-1003">Cell membrane</keyword>
<evidence type="ECO:0000256" key="4">
    <source>
        <dbReference type="ARBA" id="ARBA00022692"/>
    </source>
</evidence>
<feature type="transmembrane region" description="Helical" evidence="8">
    <location>
        <begin position="134"/>
        <end position="153"/>
    </location>
</feature>
<feature type="transmembrane region" description="Helical" evidence="8">
    <location>
        <begin position="359"/>
        <end position="378"/>
    </location>
</feature>
<reference evidence="9 10" key="1">
    <citation type="submission" date="2024-02" db="EMBL/GenBank/DDBJ databases">
        <title>Chromosome-scale genome assembly of the rough periwinkle Littorina saxatilis.</title>
        <authorList>
            <person name="De Jode A."/>
            <person name="Faria R."/>
            <person name="Formenti G."/>
            <person name="Sims Y."/>
            <person name="Smith T.P."/>
            <person name="Tracey A."/>
            <person name="Wood J.M.D."/>
            <person name="Zagrodzka Z.B."/>
            <person name="Johannesson K."/>
            <person name="Butlin R.K."/>
            <person name="Leder E.H."/>
        </authorList>
    </citation>
    <scope>NUCLEOTIDE SEQUENCE [LARGE SCALE GENOMIC DNA]</scope>
    <source>
        <strain evidence="9">Snail1</strain>
        <tissue evidence="9">Muscle</tissue>
    </source>
</reference>
<evidence type="ECO:0000256" key="2">
    <source>
        <dbReference type="ARBA" id="ARBA00005808"/>
    </source>
</evidence>
<feature type="transmembrane region" description="Helical" evidence="8">
    <location>
        <begin position="433"/>
        <end position="453"/>
    </location>
</feature>
<feature type="compositionally biased region" description="Basic and acidic residues" evidence="7">
    <location>
        <begin position="1"/>
        <end position="10"/>
    </location>
</feature>
<dbReference type="PANTHER" id="PTHR10010">
    <property type="entry name" value="SOLUTE CARRIER FAMILY 34 SODIUM PHOSPHATE , MEMBER 2-RELATED"/>
    <property type="match status" value="1"/>
</dbReference>
<feature type="transmembrane region" description="Helical" evidence="8">
    <location>
        <begin position="90"/>
        <end position="114"/>
    </location>
</feature>
<feature type="compositionally biased region" description="Basic and acidic residues" evidence="7">
    <location>
        <begin position="591"/>
        <end position="606"/>
    </location>
</feature>
<evidence type="ECO:0000256" key="7">
    <source>
        <dbReference type="SAM" id="MobiDB-lite"/>
    </source>
</evidence>
<accession>A0AAN9BZU7</accession>
<dbReference type="GO" id="GO:0005436">
    <property type="term" value="F:sodium:phosphate symporter activity"/>
    <property type="evidence" value="ECO:0007669"/>
    <property type="project" value="InterPro"/>
</dbReference>
<dbReference type="NCBIfam" id="TIGR01013">
    <property type="entry name" value="2a58"/>
    <property type="match status" value="1"/>
</dbReference>
<keyword evidence="4 8" id="KW-0812">Transmembrane</keyword>
<protein>
    <recommendedName>
        <fullName evidence="11">Sodium-dependent phosphate transport protein 2B</fullName>
    </recommendedName>
</protein>
<gene>
    <name evidence="9" type="ORF">V1264_000688</name>
</gene>